<dbReference type="AlphaFoldDB" id="A0AAW1KTR2"/>
<evidence type="ECO:0000256" key="1">
    <source>
        <dbReference type="SAM" id="MobiDB-lite"/>
    </source>
</evidence>
<reference evidence="2" key="1">
    <citation type="submission" date="2024-03" db="EMBL/GenBank/DDBJ databases">
        <title>WGS assembly of Saponaria officinalis var. Norfolk2.</title>
        <authorList>
            <person name="Jenkins J."/>
            <person name="Shu S."/>
            <person name="Grimwood J."/>
            <person name="Barry K."/>
            <person name="Goodstein D."/>
            <person name="Schmutz J."/>
            <person name="Leebens-Mack J."/>
            <person name="Osbourn A."/>
        </authorList>
    </citation>
    <scope>NUCLEOTIDE SEQUENCE [LARGE SCALE GENOMIC DNA]</scope>
    <source>
        <strain evidence="2">JIC</strain>
    </source>
</reference>
<dbReference type="Proteomes" id="UP001443914">
    <property type="component" value="Unassembled WGS sequence"/>
</dbReference>
<dbReference type="PANTHER" id="PTHR37203:SF3">
    <property type="entry name" value="SLR0975 PROTEIN"/>
    <property type="match status" value="1"/>
</dbReference>
<evidence type="ECO:0000313" key="2">
    <source>
        <dbReference type="EMBL" id="KAK9726055.1"/>
    </source>
</evidence>
<organism evidence="2 3">
    <name type="scientific">Saponaria officinalis</name>
    <name type="common">Common soapwort</name>
    <name type="synonym">Lychnis saponaria</name>
    <dbReference type="NCBI Taxonomy" id="3572"/>
    <lineage>
        <taxon>Eukaryota</taxon>
        <taxon>Viridiplantae</taxon>
        <taxon>Streptophyta</taxon>
        <taxon>Embryophyta</taxon>
        <taxon>Tracheophyta</taxon>
        <taxon>Spermatophyta</taxon>
        <taxon>Magnoliopsida</taxon>
        <taxon>eudicotyledons</taxon>
        <taxon>Gunneridae</taxon>
        <taxon>Pentapetalae</taxon>
        <taxon>Caryophyllales</taxon>
        <taxon>Caryophyllaceae</taxon>
        <taxon>Caryophylleae</taxon>
        <taxon>Saponaria</taxon>
    </lineage>
</organism>
<feature type="region of interest" description="Disordered" evidence="1">
    <location>
        <begin position="15"/>
        <end position="53"/>
    </location>
</feature>
<feature type="compositionally biased region" description="Low complexity" evidence="1">
    <location>
        <begin position="24"/>
        <end position="41"/>
    </location>
</feature>
<protein>
    <submittedName>
        <fullName evidence="2">Uncharacterized protein</fullName>
    </submittedName>
</protein>
<dbReference type="EMBL" id="JBDFQZ010000005">
    <property type="protein sequence ID" value="KAK9726055.1"/>
    <property type="molecule type" value="Genomic_DNA"/>
</dbReference>
<accession>A0AAW1KTR2</accession>
<dbReference type="PANTHER" id="PTHR37203">
    <property type="match status" value="1"/>
</dbReference>
<feature type="compositionally biased region" description="Basic residues" evidence="1">
    <location>
        <begin position="42"/>
        <end position="51"/>
    </location>
</feature>
<evidence type="ECO:0000313" key="3">
    <source>
        <dbReference type="Proteomes" id="UP001443914"/>
    </source>
</evidence>
<keyword evidence="3" id="KW-1185">Reference proteome</keyword>
<gene>
    <name evidence="2" type="ORF">RND81_05G187100</name>
</gene>
<name>A0AAW1KTR2_SAPOF</name>
<sequence>MSNSSLSIATPSPYITVNAKPSKRTPSFLSPSSSSSSSYVRSRNKNKKKNGLKTQCCLQTQHSSTSHIIHGTSSSDGDELRAVLEVATVSELSELHSILFGPSYFSPLLKSVTPPLEFDPFMIDTDFQERHHFITALHSRFFFLAADARSALRGWRPSYRNVLLDVRKELKIPCSTKLSVEDLEVEIFMFMIQECSRDGDTATAVRLGAAELCSALLKGGQLVSLLKISQLVSTKLPGKMLLETTKQKFGNEAMKKGLTGATSRYLGLGSLASLFGPMLWGTFLADVVIQMLGTDYIRILQAIYALAQIRILRRHGLHLDKLGTGF</sequence>
<proteinExistence type="predicted"/>
<comment type="caution">
    <text evidence="2">The sequence shown here is derived from an EMBL/GenBank/DDBJ whole genome shotgun (WGS) entry which is preliminary data.</text>
</comment>